<dbReference type="InterPro" id="IPR051257">
    <property type="entry name" value="Diverse_CBS-Domain"/>
</dbReference>
<dbReference type="RefSeq" id="WP_111398970.1">
    <property type="nucleotide sequence ID" value="NZ_QKYU01000016.1"/>
</dbReference>
<accession>A0A2W7IWM2</accession>
<evidence type="ECO:0000256" key="1">
    <source>
        <dbReference type="ARBA" id="ARBA00023122"/>
    </source>
</evidence>
<dbReference type="AlphaFoldDB" id="A0A2W7IWM2"/>
<feature type="domain" description="CBS" evidence="3">
    <location>
        <begin position="12"/>
        <end position="69"/>
    </location>
</feature>
<dbReference type="Gene3D" id="3.10.580.10">
    <property type="entry name" value="CBS-domain"/>
    <property type="match status" value="1"/>
</dbReference>
<dbReference type="Proteomes" id="UP000249688">
    <property type="component" value="Unassembled WGS sequence"/>
</dbReference>
<dbReference type="EMBL" id="QKYU01000016">
    <property type="protein sequence ID" value="PZW43093.1"/>
    <property type="molecule type" value="Genomic_DNA"/>
</dbReference>
<dbReference type="PROSITE" id="PS51371">
    <property type="entry name" value="CBS"/>
    <property type="match status" value="2"/>
</dbReference>
<dbReference type="InterPro" id="IPR046342">
    <property type="entry name" value="CBS_dom_sf"/>
</dbReference>
<evidence type="ECO:0000256" key="2">
    <source>
        <dbReference type="PROSITE-ProRule" id="PRU00703"/>
    </source>
</evidence>
<keyword evidence="5" id="KW-1185">Reference proteome</keyword>
<evidence type="ECO:0000313" key="5">
    <source>
        <dbReference type="Proteomes" id="UP000249688"/>
    </source>
</evidence>
<dbReference type="Pfam" id="PF00571">
    <property type="entry name" value="CBS"/>
    <property type="match status" value="2"/>
</dbReference>
<protein>
    <submittedName>
        <fullName evidence="4">CBS domain protein</fullName>
    </submittedName>
</protein>
<organism evidence="4 5">
    <name type="scientific">Humitalea rosea</name>
    <dbReference type="NCBI Taxonomy" id="990373"/>
    <lineage>
        <taxon>Bacteria</taxon>
        <taxon>Pseudomonadati</taxon>
        <taxon>Pseudomonadota</taxon>
        <taxon>Alphaproteobacteria</taxon>
        <taxon>Acetobacterales</taxon>
        <taxon>Roseomonadaceae</taxon>
        <taxon>Humitalea</taxon>
    </lineage>
</organism>
<comment type="caution">
    <text evidence="4">The sequence shown here is derived from an EMBL/GenBank/DDBJ whole genome shotgun (WGS) entry which is preliminary data.</text>
</comment>
<sequence>METNRHMEEVIVRRAPVTMRPDTTVQDACREMRAQRIGAVLVTDVQGHLLGIFTGRDAVCRIAAEGRDAAKTTLAEVMTEHPDTMGPQARAVEALRVMRDAGFRHMPVVEGDRLLGVVSRGDFQATEEARLENDTYLWERL</sequence>
<name>A0A2W7IWM2_9PROT</name>
<dbReference type="PANTHER" id="PTHR43080:SF2">
    <property type="entry name" value="CBS DOMAIN-CONTAINING PROTEIN"/>
    <property type="match status" value="1"/>
</dbReference>
<dbReference type="OrthoDB" id="9807125at2"/>
<keyword evidence="1 2" id="KW-0129">CBS domain</keyword>
<dbReference type="SUPFAM" id="SSF54631">
    <property type="entry name" value="CBS-domain pair"/>
    <property type="match status" value="1"/>
</dbReference>
<proteinExistence type="predicted"/>
<feature type="domain" description="CBS" evidence="3">
    <location>
        <begin position="78"/>
        <end position="135"/>
    </location>
</feature>
<evidence type="ECO:0000313" key="4">
    <source>
        <dbReference type="EMBL" id="PZW43093.1"/>
    </source>
</evidence>
<gene>
    <name evidence="4" type="ORF">C8P66_11613</name>
</gene>
<evidence type="ECO:0000259" key="3">
    <source>
        <dbReference type="PROSITE" id="PS51371"/>
    </source>
</evidence>
<dbReference type="InterPro" id="IPR000644">
    <property type="entry name" value="CBS_dom"/>
</dbReference>
<reference evidence="4 5" key="1">
    <citation type="submission" date="2018-06" db="EMBL/GenBank/DDBJ databases">
        <title>Genomic Encyclopedia of Archaeal and Bacterial Type Strains, Phase II (KMG-II): from individual species to whole genera.</title>
        <authorList>
            <person name="Goeker M."/>
        </authorList>
    </citation>
    <scope>NUCLEOTIDE SEQUENCE [LARGE SCALE GENOMIC DNA]</scope>
    <source>
        <strain evidence="4 5">DSM 24525</strain>
    </source>
</reference>
<dbReference type="PANTHER" id="PTHR43080">
    <property type="entry name" value="CBS DOMAIN-CONTAINING PROTEIN CBSX3, MITOCHONDRIAL"/>
    <property type="match status" value="1"/>
</dbReference>
<dbReference type="SMART" id="SM00116">
    <property type="entry name" value="CBS"/>
    <property type="match status" value="2"/>
</dbReference>